<accession>A0A076G8M9</accession>
<feature type="transmembrane region" description="Helical" evidence="1">
    <location>
        <begin position="102"/>
        <end position="122"/>
    </location>
</feature>
<protein>
    <submittedName>
        <fullName evidence="2">Uncharacterized protein</fullName>
    </submittedName>
</protein>
<evidence type="ECO:0000256" key="1">
    <source>
        <dbReference type="SAM" id="Phobius"/>
    </source>
</evidence>
<gene>
    <name evidence="2" type="primary">75</name>
    <name evidence="2" type="ORF">PBI_YUNGJAMAL_75</name>
</gene>
<keyword evidence="1" id="KW-0812">Transmembrane</keyword>
<dbReference type="Proteomes" id="UP000028668">
    <property type="component" value="Segment"/>
</dbReference>
<reference evidence="2" key="1">
    <citation type="submission" date="2014-05" db="EMBL/GenBank/DDBJ databases">
        <authorList>
            <person name="Pacey E."/>
            <person name="Bowman C.A."/>
            <person name="Russell D.A."/>
            <person name="Pope W.H."/>
            <person name="Jacobs-Sera D."/>
            <person name="Hendrix R.W."/>
            <person name="Hatfull G.F."/>
        </authorList>
    </citation>
    <scope>NUCLEOTIDE SEQUENCE [LARGE SCALE GENOMIC DNA]</scope>
</reference>
<feature type="transmembrane region" description="Helical" evidence="1">
    <location>
        <begin position="76"/>
        <end position="95"/>
    </location>
</feature>
<feature type="transmembrane region" description="Helical" evidence="1">
    <location>
        <begin position="34"/>
        <end position="56"/>
    </location>
</feature>
<dbReference type="EMBL" id="KJ829260">
    <property type="protein sequence ID" value="AII28314.1"/>
    <property type="molecule type" value="Genomic_DNA"/>
</dbReference>
<evidence type="ECO:0000313" key="3">
    <source>
        <dbReference type="Proteomes" id="UP000028668"/>
    </source>
</evidence>
<evidence type="ECO:0000313" key="2">
    <source>
        <dbReference type="EMBL" id="AII28314.1"/>
    </source>
</evidence>
<proteinExistence type="predicted"/>
<keyword evidence="1" id="KW-1133">Transmembrane helix</keyword>
<feature type="transmembrane region" description="Helical" evidence="1">
    <location>
        <begin position="134"/>
        <end position="152"/>
    </location>
</feature>
<sequence>MPEHSANPGPVPPNIHLITPAPSEDGGVLRESGLITVVAAMMSVVTLVFVVALLFWADSITSTQWKYLFTFPGGEFSWAAVFGTAAVLMISGLATRRHRVTALGHAVLGVAAGVIAVFYAVAPVLEETMVTFGWYPWLLVLIPSAFGTVIYWRPVRWS</sequence>
<organism evidence="2 3">
    <name type="scientific">Mycobacterium phage YungJamal</name>
    <dbReference type="NCBI Taxonomy" id="1505226"/>
    <lineage>
        <taxon>Viruses</taxon>
        <taxon>Duplodnaviria</taxon>
        <taxon>Heunggongvirae</taxon>
        <taxon>Uroviricota</taxon>
        <taxon>Caudoviricetes</taxon>
        <taxon>Corndogvirus</taxon>
        <taxon>Mycobacterium phage Corndog</taxon>
    </lineage>
</organism>
<keyword evidence="1" id="KW-0472">Membrane</keyword>
<name>A0A076G8M9_BPMCO</name>